<accession>H8GCK9</accession>
<dbReference type="OrthoDB" id="3555978at2"/>
<dbReference type="RefSeq" id="WP_005442822.1">
    <property type="nucleotide sequence ID" value="NZ_CM001466.1"/>
</dbReference>
<reference evidence="2 3" key="1">
    <citation type="journal article" date="2012" name="Stand. Genomic Sci.">
        <title>Genome sequence of the soil bacterium Saccharomonospora azurea type strain (NA-128(T)).</title>
        <authorList>
            <person name="Klenk H.P."/>
            <person name="Held B."/>
            <person name="Lucas S."/>
            <person name="Lapidus A."/>
            <person name="Copeland A."/>
            <person name="Hammon N."/>
            <person name="Pitluck S."/>
            <person name="Goodwin L.A."/>
            <person name="Han C."/>
            <person name="Tapia R."/>
            <person name="Brambilla E.M."/>
            <person name="Potter G."/>
            <person name="Land M."/>
            <person name="Ivanova N."/>
            <person name="Rohde M."/>
            <person name="Goker M."/>
            <person name="Detter J.C."/>
            <person name="Kyrpides N.C."/>
            <person name="Woyke T."/>
        </authorList>
    </citation>
    <scope>NUCLEOTIDE SEQUENCE [LARGE SCALE GENOMIC DNA]</scope>
    <source>
        <strain evidence="2 3">NA-128</strain>
    </source>
</reference>
<dbReference type="Proteomes" id="UP000004705">
    <property type="component" value="Chromosome"/>
</dbReference>
<organism evidence="2 3">
    <name type="scientific">Saccharomonospora azurea NA-128</name>
    <dbReference type="NCBI Taxonomy" id="882081"/>
    <lineage>
        <taxon>Bacteria</taxon>
        <taxon>Bacillati</taxon>
        <taxon>Actinomycetota</taxon>
        <taxon>Actinomycetes</taxon>
        <taxon>Pseudonocardiales</taxon>
        <taxon>Pseudonocardiaceae</taxon>
        <taxon>Saccharomonospora</taxon>
    </lineage>
</organism>
<dbReference type="HOGENOM" id="CLU_1593365_0_0_11"/>
<sequence>MTHRRRGGRTIALISAVGILMSGCSFFATSKNVNPCNVLTEAELASFGDYRDHTRSRIGKTATRCHWLNHTTEPNQTTLKPQLNITVNHKVRYRPADPDQGQRAGRTASGRSFKEREDDRTCTVTMPVFKEPSRKKQTGTIDIGVSMPDPRDNCPTARRMAEAVAPKLH</sequence>
<dbReference type="EMBL" id="CM001466">
    <property type="protein sequence ID" value="EHY89817.1"/>
    <property type="molecule type" value="Genomic_DNA"/>
</dbReference>
<name>H8GCK9_9PSEU</name>
<evidence type="ECO:0000313" key="3">
    <source>
        <dbReference type="Proteomes" id="UP000004705"/>
    </source>
</evidence>
<proteinExistence type="predicted"/>
<evidence type="ECO:0000256" key="1">
    <source>
        <dbReference type="SAM" id="MobiDB-lite"/>
    </source>
</evidence>
<feature type="region of interest" description="Disordered" evidence="1">
    <location>
        <begin position="133"/>
        <end position="156"/>
    </location>
</feature>
<gene>
    <name evidence="2" type="ORF">SacazDRAFT_02930</name>
</gene>
<protein>
    <recommendedName>
        <fullName evidence="4">DUF3558 domain-containing protein</fullName>
    </recommendedName>
</protein>
<dbReference type="AlphaFoldDB" id="H8GCK9"/>
<evidence type="ECO:0000313" key="2">
    <source>
        <dbReference type="EMBL" id="EHY89817.1"/>
    </source>
</evidence>
<keyword evidence="3" id="KW-1185">Reference proteome</keyword>
<feature type="region of interest" description="Disordered" evidence="1">
    <location>
        <begin position="94"/>
        <end position="120"/>
    </location>
</feature>
<evidence type="ECO:0008006" key="4">
    <source>
        <dbReference type="Google" id="ProtNLM"/>
    </source>
</evidence>
<dbReference type="PROSITE" id="PS51257">
    <property type="entry name" value="PROKAR_LIPOPROTEIN"/>
    <property type="match status" value="1"/>
</dbReference>